<dbReference type="InterPro" id="IPR000719">
    <property type="entry name" value="Prot_kinase_dom"/>
</dbReference>
<dbReference type="Gene3D" id="3.30.200.20">
    <property type="entry name" value="Phosphorylase Kinase, domain 1"/>
    <property type="match status" value="2"/>
</dbReference>
<organism evidence="5 6">
    <name type="scientific">Salvelinus namaycush</name>
    <name type="common">Lake trout</name>
    <name type="synonym">Salmo namaycush</name>
    <dbReference type="NCBI Taxonomy" id="8040"/>
    <lineage>
        <taxon>Eukaryota</taxon>
        <taxon>Metazoa</taxon>
        <taxon>Chordata</taxon>
        <taxon>Craniata</taxon>
        <taxon>Vertebrata</taxon>
        <taxon>Euteleostomi</taxon>
        <taxon>Actinopterygii</taxon>
        <taxon>Neopterygii</taxon>
        <taxon>Teleostei</taxon>
        <taxon>Protacanthopterygii</taxon>
        <taxon>Salmoniformes</taxon>
        <taxon>Salmonidae</taxon>
        <taxon>Salmoninae</taxon>
        <taxon>Salvelinus</taxon>
    </lineage>
</organism>
<evidence type="ECO:0000256" key="3">
    <source>
        <dbReference type="SAM" id="MobiDB-lite"/>
    </source>
</evidence>
<evidence type="ECO:0000313" key="5">
    <source>
        <dbReference type="Proteomes" id="UP000808372"/>
    </source>
</evidence>
<dbReference type="GeneID" id="120051507"/>
<feature type="region of interest" description="Disordered" evidence="3">
    <location>
        <begin position="83"/>
        <end position="102"/>
    </location>
</feature>
<dbReference type="RefSeq" id="XP_038854336.1">
    <property type="nucleotide sequence ID" value="XM_038998408.1"/>
</dbReference>
<dbReference type="GO" id="GO:0006611">
    <property type="term" value="P:protein export from nucleus"/>
    <property type="evidence" value="ECO:0007669"/>
    <property type="project" value="TreeGrafter"/>
</dbReference>
<keyword evidence="6" id="KW-0418">Kinase</keyword>
<keyword evidence="5" id="KW-1185">Reference proteome</keyword>
<dbReference type="KEGG" id="snh:120051507"/>
<reference evidence="6" key="1">
    <citation type="submission" date="2025-08" db="UniProtKB">
        <authorList>
            <consortium name="RefSeq"/>
        </authorList>
    </citation>
    <scope>IDENTIFICATION</scope>
    <source>
        <tissue evidence="6">White muscle</tissue>
    </source>
</reference>
<dbReference type="AlphaFoldDB" id="A0A8U0R189"/>
<evidence type="ECO:0000256" key="1">
    <source>
        <dbReference type="ARBA" id="ARBA00008874"/>
    </source>
</evidence>
<evidence type="ECO:0000256" key="2">
    <source>
        <dbReference type="ARBA" id="ARBA00034653"/>
    </source>
</evidence>
<dbReference type="GO" id="GO:0005524">
    <property type="term" value="F:ATP binding"/>
    <property type="evidence" value="ECO:0007669"/>
    <property type="project" value="InterPro"/>
</dbReference>
<feature type="region of interest" description="Disordered" evidence="3">
    <location>
        <begin position="483"/>
        <end position="508"/>
    </location>
</feature>
<dbReference type="InterPro" id="IPR047173">
    <property type="entry name" value="STRAD_A/B-like"/>
</dbReference>
<comment type="similarity">
    <text evidence="1">Belongs to the protein kinase superfamily. STE Ser/Thr protein kinase family. STE20 subfamily.</text>
</comment>
<dbReference type="PROSITE" id="PS50011">
    <property type="entry name" value="PROTEIN_KINASE_DOM"/>
    <property type="match status" value="1"/>
</dbReference>
<feature type="region of interest" description="Disordered" evidence="3">
    <location>
        <begin position="572"/>
        <end position="597"/>
    </location>
</feature>
<dbReference type="PANTHER" id="PTHR48014">
    <property type="entry name" value="SERINE/THREONINE-PROTEIN KINASE FRAY2"/>
    <property type="match status" value="1"/>
</dbReference>
<accession>A0A8U0R189</accession>
<protein>
    <submittedName>
        <fullName evidence="6">STE20-related kinase adapter protein beta isoform X1</fullName>
    </submittedName>
</protein>
<dbReference type="CTD" id="55437"/>
<dbReference type="GO" id="GO:0043539">
    <property type="term" value="F:protein serine/threonine kinase activator activity"/>
    <property type="evidence" value="ECO:0007669"/>
    <property type="project" value="InterPro"/>
</dbReference>
<dbReference type="GO" id="GO:1902554">
    <property type="term" value="C:serine/threonine protein kinase complex"/>
    <property type="evidence" value="ECO:0007669"/>
    <property type="project" value="TreeGrafter"/>
</dbReference>
<evidence type="ECO:0000313" key="6">
    <source>
        <dbReference type="RefSeq" id="XP_038854336.1"/>
    </source>
</evidence>
<gene>
    <name evidence="6" type="primary">stradb</name>
</gene>
<feature type="compositionally biased region" description="Low complexity" evidence="3">
    <location>
        <begin position="572"/>
        <end position="584"/>
    </location>
</feature>
<dbReference type="Proteomes" id="UP000808372">
    <property type="component" value="Chromosome 7"/>
</dbReference>
<name>A0A8U0R189_SALNM</name>
<dbReference type="Pfam" id="PF00069">
    <property type="entry name" value="Pkinase"/>
    <property type="match status" value="1"/>
</dbReference>
<comment type="function">
    <text evidence="2">Pseudokinase which, in complex with CAB39/MO25 (CAB39/MO25alpha or CAB39L/MO25beta), binds to and activates STK11/LKB1. Adopts a closed conformation typical of active protein kinases and binds STK11/LKB1 as a pseudosubstrate, promoting conformational change of STK11/LKB1 in an active conformation.</text>
</comment>
<dbReference type="GO" id="GO:0004672">
    <property type="term" value="F:protein kinase activity"/>
    <property type="evidence" value="ECO:0007669"/>
    <property type="project" value="InterPro"/>
</dbReference>
<keyword evidence="6" id="KW-0808">Transferase</keyword>
<dbReference type="InterPro" id="IPR011009">
    <property type="entry name" value="Kinase-like_dom_sf"/>
</dbReference>
<dbReference type="PANTHER" id="PTHR48014:SF13">
    <property type="entry name" value="STE20-RELATED KINASE ADAPTER PROTEIN BETA"/>
    <property type="match status" value="1"/>
</dbReference>
<dbReference type="Gene3D" id="1.10.510.10">
    <property type="entry name" value="Transferase(Phosphotransferase) domain 1"/>
    <property type="match status" value="1"/>
</dbReference>
<dbReference type="SUPFAM" id="SSF56112">
    <property type="entry name" value="Protein kinase-like (PK-like)"/>
    <property type="match status" value="1"/>
</dbReference>
<proteinExistence type="inferred from homology"/>
<evidence type="ECO:0000259" key="4">
    <source>
        <dbReference type="PROSITE" id="PS50011"/>
    </source>
</evidence>
<sequence length="597" mass="64140">MGNGALRVTVVDECRGSLVRGQVGARRGTEGTLLPLVRGQVGASRGTEGILLPLVRGQVGASRGTEGTLLHWLIHRVDRERSGCINDPPSDPTPSLPQSAAASQSSEVSECTFTWGGAGSDDITALSANSAHYQLLSELGKGFNNLSQVCMARHTPSRQLVAVKNTNLDECTEDELLQLMCFLAVTPVFPGCVTPVFPGCVTPVFPGCVTPVFPGCVTPVFPGCVTQVFPGCVTPVFPGCVTPVFPGCDPSVSWLCDPSVSWLCDPSVSWLCPQNEVLLSRLFRHPNLLTSRLVFSSCCQLWVLTPLMGYGSADSLLRTFFPDGMSESLIAYLLHGVLKALQYLHLMGYVHRGVKASHILLSGEGRVYLSGLHSVYSMMRDGKKVKTVFDMPHHSPALLPWLSPELLRQDLHGYGVKSDIYSLGIVVCELVSGRVPFQDMPPTQMLLQKLRGSHCCLLDVAPSPLGELGGLKVSRSGVDSGIGESVATGSLTRTATAERPQSPAPKNHSATLHNLVQLCLQQQPDCRPSASTLLTHAFFKQVKRHHTRDSFLSLMYPAVPLGVSSPDDPSVSCSSTPSCHPPTSAIAHPTEEVWDFS</sequence>
<feature type="domain" description="Protein kinase" evidence="4">
    <location>
        <begin position="133"/>
        <end position="539"/>
    </location>
</feature>